<evidence type="ECO:0000313" key="2">
    <source>
        <dbReference type="EMBL" id="GAH02666.1"/>
    </source>
</evidence>
<feature type="transmembrane region" description="Helical" evidence="1">
    <location>
        <begin position="12"/>
        <end position="34"/>
    </location>
</feature>
<organism evidence="2">
    <name type="scientific">marine sediment metagenome</name>
    <dbReference type="NCBI Taxonomy" id="412755"/>
    <lineage>
        <taxon>unclassified sequences</taxon>
        <taxon>metagenomes</taxon>
        <taxon>ecological metagenomes</taxon>
    </lineage>
</organism>
<accession>X1C3L2</accession>
<keyword evidence="1" id="KW-0472">Membrane</keyword>
<comment type="caution">
    <text evidence="2">The sequence shown here is derived from an EMBL/GenBank/DDBJ whole genome shotgun (WGS) entry which is preliminary data.</text>
</comment>
<keyword evidence="1" id="KW-1133">Transmembrane helix</keyword>
<feature type="non-terminal residue" evidence="2">
    <location>
        <position position="1"/>
    </location>
</feature>
<proteinExistence type="predicted"/>
<feature type="transmembrane region" description="Helical" evidence="1">
    <location>
        <begin position="40"/>
        <end position="57"/>
    </location>
</feature>
<sequence length="201" mass="22923">RAPKDLKKLVNFLLFGSILFSFVTAIMYGLGGFIKTFNSIGFITHSLGALFTIIVIWKDPKIIYILPFKAYRLLVVETNAGIGLFKHDWAKLRAVDENVFTMVLQAVGSILDEVLKKGEIREIKMDRAVLLIQHNKDYPVASVLVTTKSSKSLRYGLKKFNSQFIDKFKAHFGGLYEVSRFKKAKALVEEFFDFVPDYLEN</sequence>
<dbReference type="EMBL" id="BART01021639">
    <property type="protein sequence ID" value="GAH02666.1"/>
    <property type="molecule type" value="Genomic_DNA"/>
</dbReference>
<dbReference type="AlphaFoldDB" id="X1C3L2"/>
<name>X1C3L2_9ZZZZ</name>
<protein>
    <submittedName>
        <fullName evidence="2">Uncharacterized protein</fullName>
    </submittedName>
</protein>
<gene>
    <name evidence="2" type="ORF">S01H4_39853</name>
</gene>
<keyword evidence="1" id="KW-0812">Transmembrane</keyword>
<evidence type="ECO:0000256" key="1">
    <source>
        <dbReference type="SAM" id="Phobius"/>
    </source>
</evidence>
<reference evidence="2" key="1">
    <citation type="journal article" date="2014" name="Front. Microbiol.">
        <title>High frequency of phylogenetically diverse reductive dehalogenase-homologous genes in deep subseafloor sedimentary metagenomes.</title>
        <authorList>
            <person name="Kawai M."/>
            <person name="Futagami T."/>
            <person name="Toyoda A."/>
            <person name="Takaki Y."/>
            <person name="Nishi S."/>
            <person name="Hori S."/>
            <person name="Arai W."/>
            <person name="Tsubouchi T."/>
            <person name="Morono Y."/>
            <person name="Uchiyama I."/>
            <person name="Ito T."/>
            <person name="Fujiyama A."/>
            <person name="Inagaki F."/>
            <person name="Takami H."/>
        </authorList>
    </citation>
    <scope>NUCLEOTIDE SEQUENCE</scope>
    <source>
        <strain evidence="2">Expedition CK06-06</strain>
    </source>
</reference>